<evidence type="ECO:0000256" key="1">
    <source>
        <dbReference type="ARBA" id="ARBA00002986"/>
    </source>
</evidence>
<dbReference type="Gene3D" id="3.30.70.1660">
    <property type="match status" value="1"/>
</dbReference>
<dbReference type="NCBIfam" id="NF001859">
    <property type="entry name" value="PRK00591.1"/>
    <property type="match status" value="1"/>
</dbReference>
<dbReference type="PANTHER" id="PTHR43804">
    <property type="entry name" value="LD18447P"/>
    <property type="match status" value="1"/>
</dbReference>
<dbReference type="FunFam" id="3.30.70.1660:FF:000004">
    <property type="entry name" value="Peptide chain release factor 1"/>
    <property type="match status" value="1"/>
</dbReference>
<keyword evidence="12" id="KW-1185">Reference proteome</keyword>
<dbReference type="InterPro" id="IPR050057">
    <property type="entry name" value="Prokaryotic/Mito_RF"/>
</dbReference>
<dbReference type="InterPro" id="IPR005139">
    <property type="entry name" value="PCRF"/>
</dbReference>
<sequence length="355" mass="40532">MLDRLESIRERYEELSQLLCDPRVINNPELLRKYSKEQADLEEKYQAYNEYKRVTEQLSDARAMLQEKLDDEMYELVKAEIDELSDRKEQLEERLRILLLPKDPNDEKNVIVEIRGAAGGEEAALFAADLFRMYTRYAERQGWKTEVLDANPTGLGGFKEVIFSVQGHGAYSRLKYESGAHRVQRVPETESGGRIHTSTATVAVLPEAEEVEVEIHEKDIRIDTFCSSGPGGQSVNTTKSAVRITHLPTGIVVSCQDEKSQIKNREKAMRVLRARLLDKMQQEEHAKLADARKSQVGTGDRSERIRTYNFPQSRVTDHRIGLTLHKLDQVLDGELDEIIDALTLHEQAELLKKAE</sequence>
<dbReference type="InterPro" id="IPR045853">
    <property type="entry name" value="Pep_chain_release_fac_I_sf"/>
</dbReference>
<dbReference type="EMBL" id="AP024601">
    <property type="protein sequence ID" value="BCU83279.1"/>
    <property type="molecule type" value="Genomic_DNA"/>
</dbReference>
<dbReference type="Gene3D" id="3.30.160.20">
    <property type="match status" value="1"/>
</dbReference>
<dbReference type="InterPro" id="IPR000352">
    <property type="entry name" value="Pep_chain_release_fac_I"/>
</dbReference>
<dbReference type="AlphaFoldDB" id="A0A8D5ZM76"/>
<gene>
    <name evidence="8 11" type="primary">prfA</name>
    <name evidence="11" type="ORF">JIR001_30620</name>
</gene>
<dbReference type="NCBIfam" id="TIGR00019">
    <property type="entry name" value="prfA"/>
    <property type="match status" value="1"/>
</dbReference>
<keyword evidence="5 8" id="KW-0963">Cytoplasm</keyword>
<dbReference type="Pfam" id="PF03462">
    <property type="entry name" value="PCRF"/>
    <property type="match status" value="1"/>
</dbReference>
<evidence type="ECO:0000259" key="10">
    <source>
        <dbReference type="SMART" id="SM00937"/>
    </source>
</evidence>
<reference evidence="11" key="2">
    <citation type="journal article" date="2021" name="Microbiol. Resour. Announc.">
        <title>Complete Genome Sequence of Polycladomyces abyssicola JIR-001T, Isolated from Hemipelagic Sediment in Deep Seawater.</title>
        <authorList>
            <person name="Tsubouchi T."/>
            <person name="Kaneko Y."/>
        </authorList>
    </citation>
    <scope>NUCLEOTIDE SEQUENCE</scope>
    <source>
        <strain evidence="11">JIR-001</strain>
    </source>
</reference>
<evidence type="ECO:0000313" key="11">
    <source>
        <dbReference type="EMBL" id="BCU83279.1"/>
    </source>
</evidence>
<dbReference type="GO" id="GO:0016149">
    <property type="term" value="F:translation release factor activity, codon specific"/>
    <property type="evidence" value="ECO:0007669"/>
    <property type="project" value="UniProtKB-UniRule"/>
</dbReference>
<evidence type="ECO:0000256" key="4">
    <source>
        <dbReference type="ARBA" id="ARBA00022481"/>
    </source>
</evidence>
<comment type="subcellular location">
    <subcellularLocation>
        <location evidence="2 8">Cytoplasm</location>
    </subcellularLocation>
</comment>
<dbReference type="KEGG" id="pabs:JIR001_30620"/>
<keyword evidence="9" id="KW-0175">Coiled coil</keyword>
<dbReference type="FunFam" id="3.30.160.20:FF:000004">
    <property type="entry name" value="Peptide chain release factor 1"/>
    <property type="match status" value="1"/>
</dbReference>
<reference evidence="11" key="1">
    <citation type="journal article" date="2013" name="Int. J. Syst. Evol. Microbiol.">
        <title>Polycladomyces abyssicola gen. nov., sp. nov., a thermophilic filamentous bacterium isolated from hemipelagic sediment.</title>
        <authorList>
            <person name="Tsubouchi T."/>
            <person name="Shimane Y."/>
            <person name="Mori K."/>
            <person name="Usui K."/>
            <person name="Hiraki T."/>
            <person name="Tame A."/>
            <person name="Uematsu K."/>
            <person name="Maruyama T."/>
            <person name="Hatada Y."/>
        </authorList>
    </citation>
    <scope>NUCLEOTIDE SEQUENCE</scope>
    <source>
        <strain evidence="11">JIR-001</strain>
    </source>
</reference>
<evidence type="ECO:0000256" key="6">
    <source>
        <dbReference type="ARBA" id="ARBA00022917"/>
    </source>
</evidence>
<dbReference type="SMART" id="SM00937">
    <property type="entry name" value="PCRF"/>
    <property type="match status" value="1"/>
</dbReference>
<dbReference type="InterPro" id="IPR004373">
    <property type="entry name" value="RF-1"/>
</dbReference>
<protein>
    <recommendedName>
        <fullName evidence="7 8">Peptide chain release factor 1</fullName>
        <shortName evidence="8">RF-1</shortName>
    </recommendedName>
</protein>
<evidence type="ECO:0000256" key="8">
    <source>
        <dbReference type="HAMAP-Rule" id="MF_00093"/>
    </source>
</evidence>
<dbReference type="SUPFAM" id="SSF75620">
    <property type="entry name" value="Release factor"/>
    <property type="match status" value="1"/>
</dbReference>
<feature type="modified residue" description="N5-methylglutamine" evidence="8">
    <location>
        <position position="233"/>
    </location>
</feature>
<comment type="similarity">
    <text evidence="3 8">Belongs to the prokaryotic/mitochondrial release factor family.</text>
</comment>
<evidence type="ECO:0000313" key="12">
    <source>
        <dbReference type="Proteomes" id="UP000677436"/>
    </source>
</evidence>
<feature type="coiled-coil region" evidence="9">
    <location>
        <begin position="31"/>
        <end position="94"/>
    </location>
</feature>
<evidence type="ECO:0000256" key="3">
    <source>
        <dbReference type="ARBA" id="ARBA00010835"/>
    </source>
</evidence>
<organism evidence="11 12">
    <name type="scientific">Polycladomyces abyssicola</name>
    <dbReference type="NCBI Taxonomy" id="1125966"/>
    <lineage>
        <taxon>Bacteria</taxon>
        <taxon>Bacillati</taxon>
        <taxon>Bacillota</taxon>
        <taxon>Bacilli</taxon>
        <taxon>Bacillales</taxon>
        <taxon>Thermoactinomycetaceae</taxon>
        <taxon>Polycladomyces</taxon>
    </lineage>
</organism>
<comment type="function">
    <text evidence="1 8">Peptide chain release factor 1 directs the termination of translation in response to the peptide chain termination codons UAG and UAA.</text>
</comment>
<feature type="domain" description="Peptide chain release factor" evidence="10">
    <location>
        <begin position="63"/>
        <end position="177"/>
    </location>
</feature>
<dbReference type="PANTHER" id="PTHR43804:SF7">
    <property type="entry name" value="LD18447P"/>
    <property type="match status" value="1"/>
</dbReference>
<evidence type="ECO:0000256" key="2">
    <source>
        <dbReference type="ARBA" id="ARBA00004496"/>
    </source>
</evidence>
<dbReference type="Pfam" id="PF00472">
    <property type="entry name" value="RF-1"/>
    <property type="match status" value="1"/>
</dbReference>
<evidence type="ECO:0000256" key="5">
    <source>
        <dbReference type="ARBA" id="ARBA00022490"/>
    </source>
</evidence>
<name>A0A8D5ZM76_9BACL</name>
<dbReference type="FunFam" id="3.30.70.1660:FF:000002">
    <property type="entry name" value="Peptide chain release factor 1"/>
    <property type="match status" value="1"/>
</dbReference>
<dbReference type="HAMAP" id="MF_00093">
    <property type="entry name" value="Rel_fac_1"/>
    <property type="match status" value="1"/>
</dbReference>
<comment type="PTM">
    <text evidence="8">Methylated by PrmC. Methylation increases the termination efficiency of RF1.</text>
</comment>
<accession>A0A8D5ZM76</accession>
<dbReference type="GO" id="GO:0005829">
    <property type="term" value="C:cytosol"/>
    <property type="evidence" value="ECO:0007669"/>
    <property type="project" value="UniProtKB-ARBA"/>
</dbReference>
<proteinExistence type="inferred from homology"/>
<keyword evidence="4 8" id="KW-0488">Methylation</keyword>
<dbReference type="RefSeq" id="WP_212773518.1">
    <property type="nucleotide sequence ID" value="NZ_AP024601.1"/>
</dbReference>
<dbReference type="Proteomes" id="UP000677436">
    <property type="component" value="Chromosome"/>
</dbReference>
<keyword evidence="6 8" id="KW-0648">Protein biosynthesis</keyword>
<evidence type="ECO:0000256" key="9">
    <source>
        <dbReference type="SAM" id="Coils"/>
    </source>
</evidence>
<evidence type="ECO:0000256" key="7">
    <source>
        <dbReference type="ARBA" id="ARBA00050039"/>
    </source>
</evidence>
<dbReference type="Gene3D" id="6.10.140.1950">
    <property type="match status" value="1"/>
</dbReference>